<organism evidence="2 3">
    <name type="scientific">Gekko japonicus</name>
    <name type="common">Schlegel's Japanese gecko</name>
    <dbReference type="NCBI Taxonomy" id="146911"/>
    <lineage>
        <taxon>Eukaryota</taxon>
        <taxon>Metazoa</taxon>
        <taxon>Chordata</taxon>
        <taxon>Craniata</taxon>
        <taxon>Vertebrata</taxon>
        <taxon>Euteleostomi</taxon>
        <taxon>Lepidosauria</taxon>
        <taxon>Squamata</taxon>
        <taxon>Bifurcata</taxon>
        <taxon>Gekkota</taxon>
        <taxon>Gekkonidae</taxon>
        <taxon>Gekkoninae</taxon>
        <taxon>Gekko</taxon>
    </lineage>
</organism>
<evidence type="ECO:0000313" key="2">
    <source>
        <dbReference type="Proteomes" id="UP000694871"/>
    </source>
</evidence>
<proteinExistence type="predicted"/>
<feature type="domain" description="KRAB" evidence="1">
    <location>
        <begin position="1"/>
        <end position="70"/>
    </location>
</feature>
<dbReference type="Proteomes" id="UP000694871">
    <property type="component" value="Unplaced"/>
</dbReference>
<dbReference type="PROSITE" id="PS50805">
    <property type="entry name" value="KRAB"/>
    <property type="match status" value="1"/>
</dbReference>
<reference evidence="3" key="1">
    <citation type="submission" date="2025-08" db="UniProtKB">
        <authorList>
            <consortium name="RefSeq"/>
        </authorList>
    </citation>
    <scope>IDENTIFICATION</scope>
</reference>
<name>A0ABM1L8E2_GEKJA</name>
<dbReference type="SMART" id="SM00349">
    <property type="entry name" value="KRAB"/>
    <property type="match status" value="1"/>
</dbReference>
<evidence type="ECO:0000259" key="1">
    <source>
        <dbReference type="PROSITE" id="PS50805"/>
    </source>
</evidence>
<protein>
    <submittedName>
        <fullName evidence="3">Zinc finger protein 490-like</fullName>
    </submittedName>
</protein>
<dbReference type="GeneID" id="107123491"/>
<dbReference type="RefSeq" id="XP_015282229.1">
    <property type="nucleotide sequence ID" value="XM_015426743.1"/>
</dbReference>
<feature type="non-terminal residue" evidence="3">
    <location>
        <position position="97"/>
    </location>
</feature>
<gene>
    <name evidence="3" type="primary">LOC107123491</name>
</gene>
<accession>A0ABM1L8E2</accession>
<dbReference type="CDD" id="cd07765">
    <property type="entry name" value="KRAB_A-box"/>
    <property type="match status" value="1"/>
</dbReference>
<keyword evidence="2" id="KW-1185">Reference proteome</keyword>
<sequence>MFFTEEEWALLDPGQRKLFWEVMEENYETVACLGDYISQKDLRAPERSDLPSPGVQGTVFPQDGDENSWDLPFPGGSLLSCFPWLEGEFGLCLSAGK</sequence>
<dbReference type="Gene3D" id="6.10.140.140">
    <property type="match status" value="1"/>
</dbReference>
<dbReference type="Pfam" id="PF01352">
    <property type="entry name" value="KRAB"/>
    <property type="match status" value="1"/>
</dbReference>
<dbReference type="InterPro" id="IPR001909">
    <property type="entry name" value="KRAB"/>
</dbReference>
<dbReference type="InterPro" id="IPR036051">
    <property type="entry name" value="KRAB_dom_sf"/>
</dbReference>
<evidence type="ECO:0000313" key="3">
    <source>
        <dbReference type="RefSeq" id="XP_015282229.1"/>
    </source>
</evidence>
<dbReference type="SUPFAM" id="SSF109640">
    <property type="entry name" value="KRAB domain (Kruppel-associated box)"/>
    <property type="match status" value="1"/>
</dbReference>